<gene>
    <name evidence="1" type="ORF">DBZ36_12845</name>
</gene>
<dbReference type="Pfam" id="PF12069">
    <property type="entry name" value="DUF3549"/>
    <property type="match status" value="1"/>
</dbReference>
<dbReference type="InterPro" id="IPR021936">
    <property type="entry name" value="DUF3549"/>
</dbReference>
<evidence type="ECO:0000313" key="1">
    <source>
        <dbReference type="EMBL" id="RKF18117.1"/>
    </source>
</evidence>
<protein>
    <submittedName>
        <fullName evidence="1">DUF3549 family protein</fullName>
    </submittedName>
</protein>
<name>A0A420EBP1_9ALTE</name>
<dbReference type="EMBL" id="RAQO01000006">
    <property type="protein sequence ID" value="RKF18117.1"/>
    <property type="molecule type" value="Genomic_DNA"/>
</dbReference>
<dbReference type="Proteomes" id="UP000286482">
    <property type="component" value="Unassembled WGS sequence"/>
</dbReference>
<comment type="caution">
    <text evidence="1">The sequence shown here is derived from an EMBL/GenBank/DDBJ whole genome shotgun (WGS) entry which is preliminary data.</text>
</comment>
<evidence type="ECO:0000313" key="2">
    <source>
        <dbReference type="Proteomes" id="UP000286482"/>
    </source>
</evidence>
<sequence>MNTIGSLLNQAGCQFRIYEMGRLVSPIDSRVFDDFEHTKCAYPAAVQSHARFAVAFWTKDNREQPFIWMLQFPLDEQSFLVSQARDKFLALASAALNAPSNEMPENPYVFKPVPEKLAYLNSRLKRDLNLNYSTYLEPTQAYFKDQSSPDTWQSLAMQGIADYVTQLDREDNSDVLAQRIASLNPGLLRPLLALLEHQTIDAKLAQVLLKQHQLCLNSQVEDASLWLRATASCQHSKIRHKQLEKQISTHIDEQSAIDIAGRLWQDLEQPALLNDFLIAVAKLENARLFRELFVDLAAIPSLRSFVLVHLRVPPSDPNLSQAISQLLSPENIQHDS</sequence>
<dbReference type="AlphaFoldDB" id="A0A420EBP1"/>
<reference evidence="1 2" key="1">
    <citation type="submission" date="2018-09" db="EMBL/GenBank/DDBJ databases">
        <authorList>
            <person name="Wang Z."/>
        </authorList>
    </citation>
    <scope>NUCLEOTIDE SEQUENCE [LARGE SCALE GENOMIC DNA]</scope>
    <source>
        <strain evidence="1 2">ALS 81</strain>
    </source>
</reference>
<organism evidence="1 2">
    <name type="scientific">Alginatibacterium sediminis</name>
    <dbReference type="NCBI Taxonomy" id="2164068"/>
    <lineage>
        <taxon>Bacteria</taxon>
        <taxon>Pseudomonadati</taxon>
        <taxon>Pseudomonadota</taxon>
        <taxon>Gammaproteobacteria</taxon>
        <taxon>Alteromonadales</taxon>
        <taxon>Alteromonadaceae</taxon>
        <taxon>Alginatibacterium</taxon>
    </lineage>
</organism>
<dbReference type="RefSeq" id="WP_120355342.1">
    <property type="nucleotide sequence ID" value="NZ_RAQO01000006.1"/>
</dbReference>
<accession>A0A420EBP1</accession>
<keyword evidence="2" id="KW-1185">Reference proteome</keyword>
<proteinExistence type="predicted"/>
<dbReference type="OrthoDB" id="5597089at2"/>